<dbReference type="OrthoDB" id="5570127at2759"/>
<name>A0A1J1IQD2_9DIPT</name>
<keyword evidence="2" id="KW-1185">Reference proteome</keyword>
<dbReference type="Proteomes" id="UP000183832">
    <property type="component" value="Unassembled WGS sequence"/>
</dbReference>
<accession>A0A1J1IQD2</accession>
<dbReference type="EMBL" id="CVRI01000054">
    <property type="protein sequence ID" value="CRL00713.1"/>
    <property type="molecule type" value="Genomic_DNA"/>
</dbReference>
<dbReference type="AlphaFoldDB" id="A0A1J1IQD2"/>
<organism evidence="1 2">
    <name type="scientific">Clunio marinus</name>
    <dbReference type="NCBI Taxonomy" id="568069"/>
    <lineage>
        <taxon>Eukaryota</taxon>
        <taxon>Metazoa</taxon>
        <taxon>Ecdysozoa</taxon>
        <taxon>Arthropoda</taxon>
        <taxon>Hexapoda</taxon>
        <taxon>Insecta</taxon>
        <taxon>Pterygota</taxon>
        <taxon>Neoptera</taxon>
        <taxon>Endopterygota</taxon>
        <taxon>Diptera</taxon>
        <taxon>Nematocera</taxon>
        <taxon>Chironomoidea</taxon>
        <taxon>Chironomidae</taxon>
        <taxon>Clunio</taxon>
    </lineage>
</organism>
<dbReference type="InterPro" id="IPR046805">
    <property type="entry name" value="Tra1_ring"/>
</dbReference>
<gene>
    <name evidence="1" type="ORF">CLUMA_CG013970</name>
</gene>
<evidence type="ECO:0000313" key="1">
    <source>
        <dbReference type="EMBL" id="CRL00713.1"/>
    </source>
</evidence>
<protein>
    <submittedName>
        <fullName evidence="1">CLUMA_CG013970, isoform A</fullName>
    </submittedName>
</protein>
<evidence type="ECO:0000313" key="2">
    <source>
        <dbReference type="Proteomes" id="UP000183832"/>
    </source>
</evidence>
<proteinExistence type="predicted"/>
<reference evidence="1 2" key="1">
    <citation type="submission" date="2015-04" db="EMBL/GenBank/DDBJ databases">
        <authorList>
            <person name="Syromyatnikov M.Y."/>
            <person name="Popov V.N."/>
        </authorList>
    </citation>
    <scope>NUCLEOTIDE SEQUENCE [LARGE SCALE GENOMIC DNA]</scope>
</reference>
<dbReference type="Pfam" id="PF20206">
    <property type="entry name" value="Tra1_ring"/>
    <property type="match status" value="1"/>
</dbReference>
<sequence length="143" mass="17150">MANDLLLITFKSCRFSSAIKVIYAETEIKLTVHKIIEFAYSALKNTSSMETLYLDEIWNVVRCYLTTTMDWNDDNFEFSNVERRNIANFSKRKKRQRLEDLFGDIYDIDVDPMHNAKLFRNYESENQFTMKRRKMEQDFILPC</sequence>